<sequence length="222" mass="23236">MEFNLADLSRRLQNLIRLGTIAEVKHSRIPRVRVTVGEITTNWLPVVTAHAAATKTWAPPAIDEQCLVFSPSGDLAAGVVLAGINSSHQQAPDDDPHNTRIVYPDGAQIDYNHQSHAFNVTLPDGGSAVIEAPASVTVRSAAITLDAPQTTCTGNLLVQKALTYMGGMSGQGSGTGAAAVIKGAVHATEHIQSDTDIVANGISLTGHTHREQGDGNNVSKPL</sequence>
<dbReference type="Proteomes" id="UP000634011">
    <property type="component" value="Unassembled WGS sequence"/>
</dbReference>
<dbReference type="EMBL" id="JACOFV010000001">
    <property type="protein sequence ID" value="MBC3860483.1"/>
    <property type="molecule type" value="Genomic_DNA"/>
</dbReference>
<evidence type="ECO:0000259" key="1">
    <source>
        <dbReference type="Pfam" id="PF04717"/>
    </source>
</evidence>
<name>A0A923HKN2_9BURK</name>
<dbReference type="NCBIfam" id="TIGR01644">
    <property type="entry name" value="phage_P2_V"/>
    <property type="match status" value="1"/>
</dbReference>
<protein>
    <submittedName>
        <fullName evidence="3">Phage baseplate assembly protein V</fullName>
    </submittedName>
</protein>
<evidence type="ECO:0000313" key="3">
    <source>
        <dbReference type="EMBL" id="MBC3860483.1"/>
    </source>
</evidence>
<feature type="domain" description="Gp5/Type VI secretion system Vgr protein OB-fold" evidence="1">
    <location>
        <begin position="18"/>
        <end position="83"/>
    </location>
</feature>
<reference evidence="3" key="1">
    <citation type="submission" date="2020-08" db="EMBL/GenBank/DDBJ databases">
        <title>Novel species isolated from subtropical streams in China.</title>
        <authorList>
            <person name="Lu H."/>
        </authorList>
    </citation>
    <scope>NUCLEOTIDE SEQUENCE</scope>
    <source>
        <strain evidence="3">KACC 12607</strain>
    </source>
</reference>
<feature type="domain" description="Phage spike trimer" evidence="2">
    <location>
        <begin position="140"/>
        <end position="173"/>
    </location>
</feature>
<keyword evidence="4" id="KW-1185">Reference proteome</keyword>
<dbReference type="AlphaFoldDB" id="A0A923HKN2"/>
<dbReference type="InterPro" id="IPR040629">
    <property type="entry name" value="Phage_spike"/>
</dbReference>
<evidence type="ECO:0000259" key="2">
    <source>
        <dbReference type="Pfam" id="PF18715"/>
    </source>
</evidence>
<dbReference type="InterPro" id="IPR006531">
    <property type="entry name" value="Gp5/Vgr_OB"/>
</dbReference>
<dbReference type="InterPro" id="IPR013046">
    <property type="entry name" value="GpV/Gp45"/>
</dbReference>
<dbReference type="RefSeq" id="WP_186910433.1">
    <property type="nucleotide sequence ID" value="NZ_JACOFV010000001.1"/>
</dbReference>
<evidence type="ECO:0000313" key="4">
    <source>
        <dbReference type="Proteomes" id="UP000634011"/>
    </source>
</evidence>
<accession>A0A923HKN2</accession>
<organism evidence="3 4">
    <name type="scientific">Undibacterium jejuense</name>
    <dbReference type="NCBI Taxonomy" id="1344949"/>
    <lineage>
        <taxon>Bacteria</taxon>
        <taxon>Pseudomonadati</taxon>
        <taxon>Pseudomonadota</taxon>
        <taxon>Betaproteobacteria</taxon>
        <taxon>Burkholderiales</taxon>
        <taxon>Oxalobacteraceae</taxon>
        <taxon>Undibacterium</taxon>
    </lineage>
</organism>
<dbReference type="Gene3D" id="6.20.150.10">
    <property type="match status" value="1"/>
</dbReference>
<dbReference type="Pfam" id="PF18715">
    <property type="entry name" value="Phage_spike"/>
    <property type="match status" value="1"/>
</dbReference>
<proteinExistence type="predicted"/>
<dbReference type="Gene3D" id="2.40.50.230">
    <property type="entry name" value="Gp5 N-terminal domain"/>
    <property type="match status" value="1"/>
</dbReference>
<gene>
    <name evidence="3" type="ORF">H8K32_00080</name>
</gene>
<comment type="caution">
    <text evidence="3">The sequence shown here is derived from an EMBL/GenBank/DDBJ whole genome shotgun (WGS) entry which is preliminary data.</text>
</comment>
<dbReference type="InterPro" id="IPR037026">
    <property type="entry name" value="Vgr_OB-fold_dom_sf"/>
</dbReference>
<dbReference type="Pfam" id="PF04717">
    <property type="entry name" value="Phage_base_V"/>
    <property type="match status" value="1"/>
</dbReference>